<evidence type="ECO:0000256" key="1">
    <source>
        <dbReference type="ARBA" id="ARBA00004533"/>
    </source>
</evidence>
<proteinExistence type="inferred from homology"/>
<dbReference type="EMBL" id="JAAGSC010000043">
    <property type="protein sequence ID" value="NDY96458.1"/>
    <property type="molecule type" value="Genomic_DNA"/>
</dbReference>
<evidence type="ECO:0000256" key="5">
    <source>
        <dbReference type="ARBA" id="ARBA00022475"/>
    </source>
</evidence>
<comment type="similarity">
    <text evidence="2">Belongs to the GSP N family.</text>
</comment>
<keyword evidence="7" id="KW-0812">Transmembrane</keyword>
<dbReference type="RefSeq" id="WP_164211857.1">
    <property type="nucleotide sequence ID" value="NZ_JAAGSC010000043.1"/>
</dbReference>
<organism evidence="11 12">
    <name type="scientific">Wenzhouxiangella limi</name>
    <dbReference type="NCBI Taxonomy" id="2707351"/>
    <lineage>
        <taxon>Bacteria</taxon>
        <taxon>Pseudomonadati</taxon>
        <taxon>Pseudomonadota</taxon>
        <taxon>Gammaproteobacteria</taxon>
        <taxon>Chromatiales</taxon>
        <taxon>Wenzhouxiangellaceae</taxon>
        <taxon>Wenzhouxiangella</taxon>
    </lineage>
</organism>
<keyword evidence="6" id="KW-0997">Cell inner membrane</keyword>
<evidence type="ECO:0000256" key="10">
    <source>
        <dbReference type="ARBA" id="ARBA00030772"/>
    </source>
</evidence>
<dbReference type="GO" id="GO:0005886">
    <property type="term" value="C:plasma membrane"/>
    <property type="evidence" value="ECO:0007669"/>
    <property type="project" value="UniProtKB-SubCell"/>
</dbReference>
<evidence type="ECO:0000256" key="3">
    <source>
        <dbReference type="ARBA" id="ARBA00021563"/>
    </source>
</evidence>
<name>A0A845V081_9GAMM</name>
<keyword evidence="12" id="KW-1185">Reference proteome</keyword>
<keyword evidence="9" id="KW-0472">Membrane</keyword>
<dbReference type="AlphaFoldDB" id="A0A845V081"/>
<sequence length="238" mass="26101">MGKRIWLLLPGFLVLLVLVAVTLPAALLAPRLDLPPGLTQIRGTVWSGTAQWRQTGRQPLALKWRWRGGRHWHWQASGGQTALEGRWQPGSKARLPEIHGRLDLDRLDLIHWLQIARPVGWLDLALTDAVLAAGRAPQAAGKVVWRQAGLAGSIQEPLGEIEILAENVDEALRLEIRSLQPASVQVRGSISFQASRYDADLWLRAAAGRPELTAALADIGELQPDGQVRLRIGGRTGL</sequence>
<evidence type="ECO:0000313" key="12">
    <source>
        <dbReference type="Proteomes" id="UP000484885"/>
    </source>
</evidence>
<keyword evidence="8" id="KW-0653">Protein transport</keyword>
<evidence type="ECO:0000256" key="7">
    <source>
        <dbReference type="ARBA" id="ARBA00022692"/>
    </source>
</evidence>
<dbReference type="Pfam" id="PF01203">
    <property type="entry name" value="T2SSN"/>
    <property type="match status" value="1"/>
</dbReference>
<keyword evidence="5" id="KW-1003">Cell membrane</keyword>
<evidence type="ECO:0000256" key="9">
    <source>
        <dbReference type="ARBA" id="ARBA00023136"/>
    </source>
</evidence>
<evidence type="ECO:0000256" key="4">
    <source>
        <dbReference type="ARBA" id="ARBA00022448"/>
    </source>
</evidence>
<dbReference type="InterPro" id="IPR022792">
    <property type="entry name" value="T2SS_protein-GspN"/>
</dbReference>
<reference evidence="11 12" key="1">
    <citation type="submission" date="2020-02" db="EMBL/GenBank/DDBJ databases">
        <authorList>
            <person name="Zhang X.-Y."/>
        </authorList>
    </citation>
    <scope>NUCLEOTIDE SEQUENCE [LARGE SCALE GENOMIC DNA]</scope>
    <source>
        <strain evidence="11 12">C33</strain>
    </source>
</reference>
<dbReference type="Proteomes" id="UP000484885">
    <property type="component" value="Unassembled WGS sequence"/>
</dbReference>
<dbReference type="GO" id="GO:0015627">
    <property type="term" value="C:type II protein secretion system complex"/>
    <property type="evidence" value="ECO:0007669"/>
    <property type="project" value="InterPro"/>
</dbReference>
<evidence type="ECO:0000256" key="6">
    <source>
        <dbReference type="ARBA" id="ARBA00022519"/>
    </source>
</evidence>
<comment type="caution">
    <text evidence="11">The sequence shown here is derived from an EMBL/GenBank/DDBJ whole genome shotgun (WGS) entry which is preliminary data.</text>
</comment>
<protein>
    <recommendedName>
        <fullName evidence="3">Type II secretion system protein N</fullName>
    </recommendedName>
    <alternativeName>
        <fullName evidence="10">General secretion pathway protein N</fullName>
    </alternativeName>
</protein>
<gene>
    <name evidence="11" type="ORF">G3I74_12025</name>
</gene>
<evidence type="ECO:0000313" key="11">
    <source>
        <dbReference type="EMBL" id="NDY96458.1"/>
    </source>
</evidence>
<accession>A0A845V081</accession>
<evidence type="ECO:0000256" key="2">
    <source>
        <dbReference type="ARBA" id="ARBA00007208"/>
    </source>
</evidence>
<dbReference type="GO" id="GO:0015628">
    <property type="term" value="P:protein secretion by the type II secretion system"/>
    <property type="evidence" value="ECO:0007669"/>
    <property type="project" value="InterPro"/>
</dbReference>
<evidence type="ECO:0000256" key="8">
    <source>
        <dbReference type="ARBA" id="ARBA00022927"/>
    </source>
</evidence>
<comment type="subcellular location">
    <subcellularLocation>
        <location evidence="1">Cell inner membrane</location>
    </subcellularLocation>
</comment>
<keyword evidence="4" id="KW-0813">Transport</keyword>